<evidence type="ECO:0000313" key="9">
    <source>
        <dbReference type="Proteomes" id="UP000275137"/>
    </source>
</evidence>
<protein>
    <recommendedName>
        <fullName evidence="10">Lipoprotein</fullName>
    </recommendedName>
</protein>
<proteinExistence type="predicted"/>
<evidence type="ECO:0000256" key="6">
    <source>
        <dbReference type="ARBA" id="ARBA00023288"/>
    </source>
</evidence>
<dbReference type="EMBL" id="RJVP01000002">
    <property type="protein sequence ID" value="ROH86983.1"/>
    <property type="molecule type" value="Genomic_DNA"/>
</dbReference>
<evidence type="ECO:0000256" key="4">
    <source>
        <dbReference type="ARBA" id="ARBA00023139"/>
    </source>
</evidence>
<evidence type="ECO:0000256" key="2">
    <source>
        <dbReference type="ARBA" id="ARBA00022729"/>
    </source>
</evidence>
<keyword evidence="6" id="KW-0449">Lipoprotein</keyword>
<dbReference type="AlphaFoldDB" id="A0A3N0V2N5"/>
<feature type="region of interest" description="Disordered" evidence="7">
    <location>
        <begin position="28"/>
        <end position="52"/>
    </location>
</feature>
<gene>
    <name evidence="8" type="ORF">ED236_04595</name>
</gene>
<evidence type="ECO:0000313" key="8">
    <source>
        <dbReference type="EMBL" id="ROH86983.1"/>
    </source>
</evidence>
<name>A0A3N0V2N5_9PROT</name>
<keyword evidence="3" id="KW-0472">Membrane</keyword>
<keyword evidence="2" id="KW-0732">Signal</keyword>
<comment type="caution">
    <text evidence="8">The sequence shown here is derived from an EMBL/GenBank/DDBJ whole genome shotgun (WGS) entry which is preliminary data.</text>
</comment>
<keyword evidence="4" id="KW-0564">Palmitate</keyword>
<keyword evidence="9" id="KW-1185">Reference proteome</keyword>
<evidence type="ECO:0000256" key="5">
    <source>
        <dbReference type="ARBA" id="ARBA00023237"/>
    </source>
</evidence>
<dbReference type="Pfam" id="PF13627">
    <property type="entry name" value="LptM_cons"/>
    <property type="match status" value="1"/>
</dbReference>
<evidence type="ECO:0000256" key="3">
    <source>
        <dbReference type="ARBA" id="ARBA00023136"/>
    </source>
</evidence>
<dbReference type="Proteomes" id="UP000275137">
    <property type="component" value="Unassembled WGS sequence"/>
</dbReference>
<dbReference type="InterPro" id="IPR032831">
    <property type="entry name" value="LptM_cons"/>
</dbReference>
<evidence type="ECO:0000256" key="7">
    <source>
        <dbReference type="SAM" id="MobiDB-lite"/>
    </source>
</evidence>
<organism evidence="8 9">
    <name type="scientific">Pseudomethylobacillus aquaticus</name>
    <dbReference type="NCBI Taxonomy" id="2676064"/>
    <lineage>
        <taxon>Bacteria</taxon>
        <taxon>Pseudomonadati</taxon>
        <taxon>Pseudomonadota</taxon>
        <taxon>Betaproteobacteria</taxon>
        <taxon>Nitrosomonadales</taxon>
        <taxon>Methylophilaceae</taxon>
        <taxon>Pseudomethylobacillus</taxon>
    </lineage>
</organism>
<dbReference type="NCBIfam" id="NF047847">
    <property type="entry name" value="SS_mature_LptM"/>
    <property type="match status" value="1"/>
</dbReference>
<dbReference type="PROSITE" id="PS51257">
    <property type="entry name" value="PROKAR_LIPOPROTEIN"/>
    <property type="match status" value="1"/>
</dbReference>
<reference evidence="8 9" key="1">
    <citation type="submission" date="2018-10" db="EMBL/GenBank/DDBJ databases">
        <authorList>
            <person name="Chen W.-M."/>
        </authorList>
    </citation>
    <scope>NUCLEOTIDE SEQUENCE [LARGE SCALE GENOMIC DNA]</scope>
    <source>
        <strain evidence="8 9">H-5</strain>
    </source>
</reference>
<feature type="compositionally biased region" description="Low complexity" evidence="7">
    <location>
        <begin position="40"/>
        <end position="52"/>
    </location>
</feature>
<evidence type="ECO:0008006" key="10">
    <source>
        <dbReference type="Google" id="ProtNLM"/>
    </source>
</evidence>
<sequence>MRPCLIAMTLCLMLSACGTKGDLYIPEQQYPQDPAPAAKPAPAATPAQTPDK</sequence>
<dbReference type="GO" id="GO:0009279">
    <property type="term" value="C:cell outer membrane"/>
    <property type="evidence" value="ECO:0007669"/>
    <property type="project" value="UniProtKB-SubCell"/>
</dbReference>
<evidence type="ECO:0000256" key="1">
    <source>
        <dbReference type="ARBA" id="ARBA00004459"/>
    </source>
</evidence>
<dbReference type="RefSeq" id="WP_123236790.1">
    <property type="nucleotide sequence ID" value="NZ_RJVP01000002.1"/>
</dbReference>
<comment type="subcellular location">
    <subcellularLocation>
        <location evidence="1">Cell outer membrane</location>
        <topology evidence="1">Lipid-anchor</topology>
    </subcellularLocation>
</comment>
<accession>A0A3N0V2N5</accession>
<keyword evidence="5" id="KW-0998">Cell outer membrane</keyword>